<dbReference type="eggNOG" id="ENOG502SSI6">
    <property type="taxonomic scope" value="Eukaryota"/>
</dbReference>
<dbReference type="OrthoDB" id="3650565at2759"/>
<evidence type="ECO:0000313" key="2">
    <source>
        <dbReference type="Proteomes" id="UP000016924"/>
    </source>
</evidence>
<organism evidence="1 2">
    <name type="scientific">Coniosporium apollinis (strain CBS 100218)</name>
    <name type="common">Rock-inhabiting black yeast</name>
    <dbReference type="NCBI Taxonomy" id="1168221"/>
    <lineage>
        <taxon>Eukaryota</taxon>
        <taxon>Fungi</taxon>
        <taxon>Dikarya</taxon>
        <taxon>Ascomycota</taxon>
        <taxon>Pezizomycotina</taxon>
        <taxon>Dothideomycetes</taxon>
        <taxon>Dothideomycetes incertae sedis</taxon>
        <taxon>Coniosporium</taxon>
    </lineage>
</organism>
<name>R7YSP0_CONA1</name>
<dbReference type="AlphaFoldDB" id="R7YSP0"/>
<evidence type="ECO:0000313" key="1">
    <source>
        <dbReference type="EMBL" id="EON64920.1"/>
    </source>
</evidence>
<proteinExistence type="predicted"/>
<sequence length="616" mass="69829">MATAQGLIDGFMDEIRRLIRLARATEGEQPQIKRTSPPLMGIPIELTVSWPEDDPEEWDDFKELLVSIRQLAQDSNLVHSTWTEIDDDNDEPALWLLMGHEVWQSVRQDRLRGSRIWSVSNNLPLNSPSRTQTVVLRRAISVLPVEDERSYRTEKHFNSHRAVYQNIAWFLQASLRLNPQDTSEVLTYLCDRQLAERIDLVSSWKSPEFDVSLTLPIRAAAEALRYAVYDGYYDDLPSIVQDQKSLLNLASVHQISAVNRKVEAPDYQVTEPIFRVDGLAAMRVRDRQLCPRLRKAIRGREQADTAILACRDPSAPERKPVTVVIWTRTSREDHIESLSTIRQIWSTLVTPPPCLEAWHPDDRLVVAHEQCSSSQHPWQDRLLWKRIPQDRPVFLLTANPDRLTRRSGEVALLVELIQNTGGAWWSRGIVDLGMETGEEADREWQCVGEEGVLNQVQAQLVLGRQRALQGGYYWRSVIAMTRLLNAAQGRSSQLSQLAVIRALVKLVCEVHQITSVLICPRTSPGAETLEDDSISTSIVRQQTFLQLFVPAGIDVQLLQGKRVSAYDGSYIKLVEQKLKAMSVSGNVLLLSSSSVGQGTVTLLWQCFGTMKPYYTQ</sequence>
<gene>
    <name evidence="1" type="ORF">W97_04154</name>
</gene>
<dbReference type="RefSeq" id="XP_007780237.1">
    <property type="nucleotide sequence ID" value="XM_007782047.1"/>
</dbReference>
<dbReference type="HOGENOM" id="CLU_443439_0_0_1"/>
<dbReference type="Proteomes" id="UP000016924">
    <property type="component" value="Unassembled WGS sequence"/>
</dbReference>
<reference evidence="2" key="1">
    <citation type="submission" date="2012-06" db="EMBL/GenBank/DDBJ databases">
        <title>The genome sequence of Coniosporium apollinis CBS 100218.</title>
        <authorList>
            <consortium name="The Broad Institute Genome Sequencing Platform"/>
            <person name="Cuomo C."/>
            <person name="Gorbushina A."/>
            <person name="Noack S."/>
            <person name="Walker B."/>
            <person name="Young S.K."/>
            <person name="Zeng Q."/>
            <person name="Gargeya S."/>
            <person name="Fitzgerald M."/>
            <person name="Haas B."/>
            <person name="Abouelleil A."/>
            <person name="Alvarado L."/>
            <person name="Arachchi H.M."/>
            <person name="Berlin A.M."/>
            <person name="Chapman S.B."/>
            <person name="Goldberg J."/>
            <person name="Griggs A."/>
            <person name="Gujja S."/>
            <person name="Hansen M."/>
            <person name="Howarth C."/>
            <person name="Imamovic A."/>
            <person name="Larimer J."/>
            <person name="McCowan C."/>
            <person name="Montmayeur A."/>
            <person name="Murphy C."/>
            <person name="Neiman D."/>
            <person name="Pearson M."/>
            <person name="Priest M."/>
            <person name="Roberts A."/>
            <person name="Saif S."/>
            <person name="Shea T."/>
            <person name="Sisk P."/>
            <person name="Sykes S."/>
            <person name="Wortman J."/>
            <person name="Nusbaum C."/>
            <person name="Birren B."/>
        </authorList>
    </citation>
    <scope>NUCLEOTIDE SEQUENCE [LARGE SCALE GENOMIC DNA]</scope>
    <source>
        <strain evidence="2">CBS 100218</strain>
    </source>
</reference>
<protein>
    <submittedName>
        <fullName evidence="1">Uncharacterized protein</fullName>
    </submittedName>
</protein>
<accession>R7YSP0</accession>
<dbReference type="GeneID" id="19901465"/>
<keyword evidence="2" id="KW-1185">Reference proteome</keyword>
<dbReference type="EMBL" id="JH767571">
    <property type="protein sequence ID" value="EON64920.1"/>
    <property type="molecule type" value="Genomic_DNA"/>
</dbReference>